<dbReference type="PIRSF" id="PIRSF004749">
    <property type="entry name" value="Pep_def"/>
    <property type="match status" value="1"/>
</dbReference>
<name>A0A6G8ALG3_9ENTE</name>
<organism evidence="7 8">
    <name type="scientific">Vagococcus coleopterorum</name>
    <dbReference type="NCBI Taxonomy" id="2714946"/>
    <lineage>
        <taxon>Bacteria</taxon>
        <taxon>Bacillati</taxon>
        <taxon>Bacillota</taxon>
        <taxon>Bacilli</taxon>
        <taxon>Lactobacillales</taxon>
        <taxon>Enterococcaceae</taxon>
        <taxon>Vagococcus</taxon>
    </lineage>
</organism>
<dbReference type="KEGG" id="vah:G7081_01190"/>
<dbReference type="EMBL" id="CP049886">
    <property type="protein sequence ID" value="QIL45799.1"/>
    <property type="molecule type" value="Genomic_DNA"/>
</dbReference>
<dbReference type="PANTHER" id="PTHR10458">
    <property type="entry name" value="PEPTIDE DEFORMYLASE"/>
    <property type="match status" value="1"/>
</dbReference>
<comment type="function">
    <text evidence="6">Removes the formyl group from the N-terminal Met of newly synthesized proteins. Requires at least a dipeptide for an efficient rate of reaction. N-terminal L-methionine is a prerequisite for activity but the enzyme has broad specificity at other positions.</text>
</comment>
<dbReference type="Proteomes" id="UP000500890">
    <property type="component" value="Chromosome"/>
</dbReference>
<feature type="binding site" evidence="6">
    <location>
        <position position="157"/>
    </location>
    <ligand>
        <name>Fe cation</name>
        <dbReference type="ChEBI" id="CHEBI:24875"/>
    </ligand>
</feature>
<evidence type="ECO:0000256" key="1">
    <source>
        <dbReference type="ARBA" id="ARBA00010759"/>
    </source>
</evidence>
<keyword evidence="2 6" id="KW-0479">Metal-binding</keyword>
<gene>
    <name evidence="6" type="primary">def</name>
    <name evidence="7" type="ORF">G7081_01190</name>
</gene>
<evidence type="ECO:0000313" key="8">
    <source>
        <dbReference type="Proteomes" id="UP000500890"/>
    </source>
</evidence>
<dbReference type="InterPro" id="IPR023635">
    <property type="entry name" value="Peptide_deformylase"/>
</dbReference>
<dbReference type="SUPFAM" id="SSF56420">
    <property type="entry name" value="Peptide deformylase"/>
    <property type="match status" value="1"/>
</dbReference>
<dbReference type="NCBIfam" id="TIGR00079">
    <property type="entry name" value="pept_deformyl"/>
    <property type="match status" value="1"/>
</dbReference>
<proteinExistence type="inferred from homology"/>
<dbReference type="FunFam" id="3.90.45.10:FF:000002">
    <property type="entry name" value="Peptide deformylase"/>
    <property type="match status" value="1"/>
</dbReference>
<dbReference type="RefSeq" id="WP_166006654.1">
    <property type="nucleotide sequence ID" value="NZ_CP049886.1"/>
</dbReference>
<dbReference type="EC" id="3.5.1.88" evidence="6"/>
<keyword evidence="8" id="KW-1185">Reference proteome</keyword>
<dbReference type="CDD" id="cd00487">
    <property type="entry name" value="Pep_deformylase"/>
    <property type="match status" value="1"/>
</dbReference>
<dbReference type="GO" id="GO:0006412">
    <property type="term" value="P:translation"/>
    <property type="evidence" value="ECO:0007669"/>
    <property type="project" value="UniProtKB-UniRule"/>
</dbReference>
<evidence type="ECO:0000256" key="3">
    <source>
        <dbReference type="ARBA" id="ARBA00022801"/>
    </source>
</evidence>
<evidence type="ECO:0000256" key="6">
    <source>
        <dbReference type="HAMAP-Rule" id="MF_00163"/>
    </source>
</evidence>
<keyword evidence="5 6" id="KW-0408">Iron</keyword>
<dbReference type="PRINTS" id="PR01576">
    <property type="entry name" value="PDEFORMYLASE"/>
</dbReference>
<accession>A0A6G8ALG3</accession>
<dbReference type="Pfam" id="PF01327">
    <property type="entry name" value="Pep_deformylase"/>
    <property type="match status" value="1"/>
</dbReference>
<comment type="similarity">
    <text evidence="1 6">Belongs to the polypeptide deformylase family.</text>
</comment>
<comment type="cofactor">
    <cofactor evidence="6">
        <name>Fe(2+)</name>
        <dbReference type="ChEBI" id="CHEBI:29033"/>
    </cofactor>
    <text evidence="6">Binds 1 Fe(2+) ion.</text>
</comment>
<keyword evidence="3 6" id="KW-0378">Hydrolase</keyword>
<keyword evidence="4 6" id="KW-0648">Protein biosynthesis</keyword>
<evidence type="ECO:0000256" key="4">
    <source>
        <dbReference type="ARBA" id="ARBA00022917"/>
    </source>
</evidence>
<dbReference type="GO" id="GO:0042586">
    <property type="term" value="F:peptide deformylase activity"/>
    <property type="evidence" value="ECO:0007669"/>
    <property type="project" value="UniProtKB-UniRule"/>
</dbReference>
<feature type="active site" evidence="6">
    <location>
        <position position="158"/>
    </location>
</feature>
<dbReference type="GO" id="GO:0046872">
    <property type="term" value="F:metal ion binding"/>
    <property type="evidence" value="ECO:0007669"/>
    <property type="project" value="UniProtKB-KW"/>
</dbReference>
<evidence type="ECO:0000256" key="5">
    <source>
        <dbReference type="ARBA" id="ARBA00023004"/>
    </source>
</evidence>
<dbReference type="InterPro" id="IPR036821">
    <property type="entry name" value="Peptide_deformylase_sf"/>
</dbReference>
<dbReference type="PANTHER" id="PTHR10458:SF8">
    <property type="entry name" value="PEPTIDE DEFORMYLASE 2"/>
    <property type="match status" value="1"/>
</dbReference>
<comment type="catalytic activity">
    <reaction evidence="6">
        <text>N-terminal N-formyl-L-methionyl-[peptide] + H2O = N-terminal L-methionyl-[peptide] + formate</text>
        <dbReference type="Rhea" id="RHEA:24420"/>
        <dbReference type="Rhea" id="RHEA-COMP:10639"/>
        <dbReference type="Rhea" id="RHEA-COMP:10640"/>
        <dbReference type="ChEBI" id="CHEBI:15377"/>
        <dbReference type="ChEBI" id="CHEBI:15740"/>
        <dbReference type="ChEBI" id="CHEBI:49298"/>
        <dbReference type="ChEBI" id="CHEBI:64731"/>
        <dbReference type="EC" id="3.5.1.88"/>
    </reaction>
</comment>
<protein>
    <recommendedName>
        <fullName evidence="6">Peptide deformylase</fullName>
        <shortName evidence="6">PDF</shortName>
        <ecNumber evidence="6">3.5.1.88</ecNumber>
    </recommendedName>
    <alternativeName>
        <fullName evidence="6">Polypeptide deformylase</fullName>
    </alternativeName>
</protein>
<evidence type="ECO:0000256" key="2">
    <source>
        <dbReference type="ARBA" id="ARBA00022723"/>
    </source>
</evidence>
<dbReference type="Gene3D" id="3.90.45.10">
    <property type="entry name" value="Peptide deformylase"/>
    <property type="match status" value="1"/>
</dbReference>
<evidence type="ECO:0000313" key="7">
    <source>
        <dbReference type="EMBL" id="QIL45799.1"/>
    </source>
</evidence>
<sequence>MIKMNNIIREGHPTLREKVPEVTLPLSVEDKALGEAMMTFLKNSQDPEIAEKYNLRGGVGLAAPQLDEKKRMVAVHVPSLDPEDETPLFSDVLINPEIVSHTVQQACLRDGEGCLSVDREVPGYIVRNARITVNYIDLDGNTQTKKFKNYEAIVVQHELDHLNGIMFYDHINKTNPFAVSPDVLIIG</sequence>
<feature type="binding site" evidence="6">
    <location>
        <position position="161"/>
    </location>
    <ligand>
        <name>Fe cation</name>
        <dbReference type="ChEBI" id="CHEBI:24875"/>
    </ligand>
</feature>
<dbReference type="HAMAP" id="MF_00163">
    <property type="entry name" value="Pep_deformylase"/>
    <property type="match status" value="1"/>
</dbReference>
<dbReference type="AlphaFoldDB" id="A0A6G8ALG3"/>
<reference evidence="7 8" key="1">
    <citation type="submission" date="2020-03" db="EMBL/GenBank/DDBJ databases">
        <title>Vagococcus sp. nov., isolated from beetles.</title>
        <authorList>
            <person name="Hyun D.-W."/>
            <person name="Bae J.-W."/>
        </authorList>
    </citation>
    <scope>NUCLEOTIDE SEQUENCE [LARGE SCALE GENOMIC DNA]</scope>
    <source>
        <strain evidence="7 8">HDW17A</strain>
    </source>
</reference>
<feature type="binding site" evidence="6">
    <location>
        <position position="114"/>
    </location>
    <ligand>
        <name>Fe cation</name>
        <dbReference type="ChEBI" id="CHEBI:24875"/>
    </ligand>
</feature>